<dbReference type="InterPro" id="IPR011333">
    <property type="entry name" value="SKP1/BTB/POZ_sf"/>
</dbReference>
<dbReference type="InterPro" id="IPR027356">
    <property type="entry name" value="NPH3_dom"/>
</dbReference>
<organism evidence="7 8">
    <name type="scientific">Deinandra increscens subsp. villosa</name>
    <dbReference type="NCBI Taxonomy" id="3103831"/>
    <lineage>
        <taxon>Eukaryota</taxon>
        <taxon>Viridiplantae</taxon>
        <taxon>Streptophyta</taxon>
        <taxon>Embryophyta</taxon>
        <taxon>Tracheophyta</taxon>
        <taxon>Spermatophyta</taxon>
        <taxon>Magnoliopsida</taxon>
        <taxon>eudicotyledons</taxon>
        <taxon>Gunneridae</taxon>
        <taxon>Pentapetalae</taxon>
        <taxon>asterids</taxon>
        <taxon>campanulids</taxon>
        <taxon>Asterales</taxon>
        <taxon>Asteraceae</taxon>
        <taxon>Asteroideae</taxon>
        <taxon>Heliantheae alliance</taxon>
        <taxon>Madieae</taxon>
        <taxon>Madiinae</taxon>
        <taxon>Deinandra</taxon>
    </lineage>
</organism>
<comment type="caution">
    <text evidence="7">The sequence shown here is derived from an EMBL/GenBank/DDBJ whole genome shotgun (WGS) entry which is preliminary data.</text>
</comment>
<dbReference type="Gene3D" id="3.30.710.10">
    <property type="entry name" value="Potassium Channel Kv1.1, Chain A"/>
    <property type="match status" value="1"/>
</dbReference>
<accession>A0AAP0CDT2</accession>
<feature type="domain" description="NPH3" evidence="6">
    <location>
        <begin position="198"/>
        <end position="479"/>
    </location>
</feature>
<dbReference type="InterPro" id="IPR043454">
    <property type="entry name" value="NPH3/RPT2-like"/>
</dbReference>
<dbReference type="Proteomes" id="UP001408789">
    <property type="component" value="Unassembled WGS sequence"/>
</dbReference>
<proteinExistence type="inferred from homology"/>
<evidence type="ECO:0000256" key="2">
    <source>
        <dbReference type="ARBA" id="ARBA00022786"/>
    </source>
</evidence>
<evidence type="ECO:0000256" key="1">
    <source>
        <dbReference type="ARBA" id="ARBA00004906"/>
    </source>
</evidence>
<feature type="compositionally biased region" description="Basic and acidic residues" evidence="4">
    <location>
        <begin position="563"/>
        <end position="572"/>
    </location>
</feature>
<dbReference type="PROSITE" id="PS51649">
    <property type="entry name" value="NPH3"/>
    <property type="match status" value="1"/>
</dbReference>
<dbReference type="PROSITE" id="PS50097">
    <property type="entry name" value="BTB"/>
    <property type="match status" value="1"/>
</dbReference>
<name>A0AAP0CDT2_9ASTR</name>
<keyword evidence="2" id="KW-0833">Ubl conjugation pathway</keyword>
<dbReference type="EMBL" id="JBCNJP010000025">
    <property type="protein sequence ID" value="KAK9054979.1"/>
    <property type="molecule type" value="Genomic_DNA"/>
</dbReference>
<feature type="region of interest" description="Disordered" evidence="4">
    <location>
        <begin position="552"/>
        <end position="582"/>
    </location>
</feature>
<dbReference type="Pfam" id="PF03000">
    <property type="entry name" value="NPH3"/>
    <property type="match status" value="1"/>
</dbReference>
<dbReference type="AlphaFoldDB" id="A0AAP0CDT2"/>
<feature type="compositionally biased region" description="Basic residues" evidence="4">
    <location>
        <begin position="573"/>
        <end position="582"/>
    </location>
</feature>
<dbReference type="Pfam" id="PF00651">
    <property type="entry name" value="BTB"/>
    <property type="match status" value="1"/>
</dbReference>
<gene>
    <name evidence="7" type="ORF">SSX86_026058</name>
</gene>
<evidence type="ECO:0000259" key="6">
    <source>
        <dbReference type="PROSITE" id="PS51649"/>
    </source>
</evidence>
<sequence length="582" mass="65600">MATHVKNTQRFALPMHTTELGEDIPTDIQVQVGKATFPLHKIMLVAKSNYIRKLIVESEEPDLGTIDLSNIPGGAKIFGILAKFCYGVNIEITVNNVAALHCAAEYLQMTDEYFEHNLVNLTHGFLTQVALTSLSGAITVLNSCEDLLPVAQELNIFNQCVDVVSAKKFIRPLIIYFKFLSLLQACEEADFPSCLPPNWWAEELSKVNITFFPIIIDSMKSRGAKSLAIACAITTYANRSLPEILFNRSANGVKSPASDDSSTSRNKQREILDSIVALLPVETRQSGFPINFLCRLLRVANFLQNDGDCKRKLEKRISAVLEHATVDDLLILSFRFDGERLRNTESVRRIVTGFVEKKSRSVINYADFNQAPSPTVVRVAKTVDAYLHEIASDAELSISQFIGIANLMPRNVREVDDDLYRAIDIYLQAHPHMDEIEREKACNAMDPLKLSVEARMHASQNKRLPLHILLPTLCFDQLHERSGQSTPSAQSMRLQVNADVRLVKENEKLRNELLRMKMYVSDIEKNHHHKVGSSKIKKPTFFSSVSKTLGKLNPFRQGSKDTTAIDDREDRGKPRRRRFSMS</sequence>
<keyword evidence="8" id="KW-1185">Reference proteome</keyword>
<dbReference type="SUPFAM" id="SSF54695">
    <property type="entry name" value="POZ domain"/>
    <property type="match status" value="1"/>
</dbReference>
<evidence type="ECO:0000256" key="4">
    <source>
        <dbReference type="SAM" id="MobiDB-lite"/>
    </source>
</evidence>
<comment type="pathway">
    <text evidence="1">Protein modification; protein ubiquitination.</text>
</comment>
<dbReference type="SMART" id="SM00225">
    <property type="entry name" value="BTB"/>
    <property type="match status" value="1"/>
</dbReference>
<evidence type="ECO:0000259" key="5">
    <source>
        <dbReference type="PROSITE" id="PS50097"/>
    </source>
</evidence>
<evidence type="ECO:0000313" key="7">
    <source>
        <dbReference type="EMBL" id="KAK9054979.1"/>
    </source>
</evidence>
<evidence type="ECO:0000256" key="3">
    <source>
        <dbReference type="PROSITE-ProRule" id="PRU00982"/>
    </source>
</evidence>
<dbReference type="InterPro" id="IPR000210">
    <property type="entry name" value="BTB/POZ_dom"/>
</dbReference>
<evidence type="ECO:0000313" key="8">
    <source>
        <dbReference type="Proteomes" id="UP001408789"/>
    </source>
</evidence>
<dbReference type="PANTHER" id="PTHR32370">
    <property type="entry name" value="OS12G0117600 PROTEIN"/>
    <property type="match status" value="1"/>
</dbReference>
<comment type="similarity">
    <text evidence="3">Belongs to the NPH3 family.</text>
</comment>
<feature type="domain" description="BTB" evidence="5">
    <location>
        <begin position="26"/>
        <end position="94"/>
    </location>
</feature>
<evidence type="ECO:0008006" key="9">
    <source>
        <dbReference type="Google" id="ProtNLM"/>
    </source>
</evidence>
<protein>
    <recommendedName>
        <fullName evidence="9">Root phototropism protein 2</fullName>
    </recommendedName>
</protein>
<reference evidence="7 8" key="1">
    <citation type="submission" date="2024-04" db="EMBL/GenBank/DDBJ databases">
        <title>The reference genome of an endangered Asteraceae, Deinandra increscens subsp. villosa, native to the Central Coast of California.</title>
        <authorList>
            <person name="Guilliams M."/>
            <person name="Hasenstab-Lehman K."/>
            <person name="Meyer R."/>
            <person name="Mcevoy S."/>
        </authorList>
    </citation>
    <scope>NUCLEOTIDE SEQUENCE [LARGE SCALE GENOMIC DNA]</scope>
    <source>
        <tissue evidence="7">Leaf</tissue>
    </source>
</reference>